<evidence type="ECO:0000313" key="2">
    <source>
        <dbReference type="Proteomes" id="UP000315423"/>
    </source>
</evidence>
<proteinExistence type="predicted"/>
<dbReference type="EMBL" id="QYBA01000081">
    <property type="protein sequence ID" value="TKY92072.1"/>
    <property type="molecule type" value="Genomic_DNA"/>
</dbReference>
<dbReference type="Proteomes" id="UP000315423">
    <property type="component" value="Unassembled WGS sequence"/>
</dbReference>
<evidence type="ECO:0000313" key="1">
    <source>
        <dbReference type="EMBL" id="TKY92072.1"/>
    </source>
</evidence>
<name>A0AC61SBU8_9EURY</name>
<protein>
    <submittedName>
        <fullName evidence="1">NADH:ubiquinone oxidoreductase</fullName>
    </submittedName>
</protein>
<organism evidence="1 2">
    <name type="scientific">Candidatus Methanomarinus sp</name>
    <dbReference type="NCBI Taxonomy" id="3386244"/>
    <lineage>
        <taxon>Archaea</taxon>
        <taxon>Methanobacteriati</taxon>
        <taxon>Methanobacteriota</taxon>
        <taxon>Stenosarchaea group</taxon>
        <taxon>Methanomicrobia</taxon>
        <taxon>Methanosarcinales</taxon>
        <taxon>ANME-2 cluster</taxon>
        <taxon>Candidatus Methanocomedenaceae</taxon>
        <taxon>Candidatus Methanomarinus</taxon>
    </lineage>
</organism>
<accession>A0AC61SBU8</accession>
<comment type="caution">
    <text evidence="1">The sequence shown here is derived from an EMBL/GenBank/DDBJ whole genome shotgun (WGS) entry which is preliminary data.</text>
</comment>
<sequence length="286" mass="31000">MKLTVSHPAHIREGVTINKIMWSKIAILLVLSLISAVVFGPKALAVVLISVLAAVLTEAGIQKLTKQELTIKDGDAVLIGLIMALLLPPTVDLWIPVVGAFFAVALVKHAFGGLGSTLFNPAIAAWVFMNMSWGALTGSESIPYLSGYTDLFIEFGSGRLAEVSSMVLIIGGLYLIYKKYIDWRIPTLYLISTIVMALLIGEELSYVITGMLFLGIFILAPDPTTSPITKKGRFIYGILCGILTVVYGYLTYDYVVAVLFTVFFANAVAPFIEKNTFPKPVNEVSA</sequence>
<gene>
    <name evidence="1" type="ORF">C5S46_02535</name>
</gene>
<reference evidence="1" key="1">
    <citation type="submission" date="2018-09" db="EMBL/GenBank/DDBJ databases">
        <title>A genomic encyclopedia of anaerobic methanotrophic archaea.</title>
        <authorList>
            <person name="Skennerton C.T."/>
            <person name="Chadwick G.L."/>
            <person name="Laso-Perez R."/>
            <person name="Leu A.O."/>
            <person name="Speth D.R."/>
            <person name="Yu H."/>
            <person name="Morgan-Lang C."/>
            <person name="Hatzenpichler R."/>
            <person name="Goudeau D."/>
            <person name="Malmstrom R."/>
            <person name="Woyke T."/>
            <person name="Hallam S."/>
            <person name="Tyson G.W."/>
            <person name="Wegener G."/>
            <person name="Boetius A."/>
            <person name="Orphan V.J."/>
        </authorList>
    </citation>
    <scope>NUCLEOTIDE SEQUENCE</scope>
    <source>
        <strain evidence="1">CONS3730D10UFb2</strain>
    </source>
</reference>